<dbReference type="AlphaFoldDB" id="A0A915LMF0"/>
<evidence type="ECO:0000313" key="2">
    <source>
        <dbReference type="WBParaSite" id="scaffold13065_cov152.g16672"/>
    </source>
</evidence>
<reference evidence="2" key="1">
    <citation type="submission" date="2022-11" db="UniProtKB">
        <authorList>
            <consortium name="WormBaseParasite"/>
        </authorList>
    </citation>
    <scope>IDENTIFICATION</scope>
</reference>
<proteinExistence type="predicted"/>
<accession>A0A915LMF0</accession>
<protein>
    <submittedName>
        <fullName evidence="2">Uncharacterized protein</fullName>
    </submittedName>
</protein>
<keyword evidence="1" id="KW-1185">Reference proteome</keyword>
<organism evidence="1 2">
    <name type="scientific">Meloidogyne javanica</name>
    <name type="common">Root-knot nematode worm</name>
    <dbReference type="NCBI Taxonomy" id="6303"/>
    <lineage>
        <taxon>Eukaryota</taxon>
        <taxon>Metazoa</taxon>
        <taxon>Ecdysozoa</taxon>
        <taxon>Nematoda</taxon>
        <taxon>Chromadorea</taxon>
        <taxon>Rhabditida</taxon>
        <taxon>Tylenchina</taxon>
        <taxon>Tylenchomorpha</taxon>
        <taxon>Tylenchoidea</taxon>
        <taxon>Meloidogynidae</taxon>
        <taxon>Meloidogyninae</taxon>
        <taxon>Meloidogyne</taxon>
        <taxon>Meloidogyne incognita group</taxon>
    </lineage>
</organism>
<dbReference type="WBParaSite" id="scaffold13065_cov152.g16672">
    <property type="protein sequence ID" value="scaffold13065_cov152.g16672"/>
    <property type="gene ID" value="scaffold13065_cov152.g16672"/>
</dbReference>
<sequence length="46" mass="5338">MSEWIEYKSQLLKAYFSSSGGVANKDSSFYKEFVSFLSRYETKLAN</sequence>
<evidence type="ECO:0000313" key="1">
    <source>
        <dbReference type="Proteomes" id="UP000887561"/>
    </source>
</evidence>
<name>A0A915LMF0_MELJA</name>
<dbReference type="Proteomes" id="UP000887561">
    <property type="component" value="Unplaced"/>
</dbReference>